<evidence type="ECO:0000313" key="12">
    <source>
        <dbReference type="EMBL" id="QPH17829.1"/>
    </source>
</evidence>
<dbReference type="GO" id="GO:0020037">
    <property type="term" value="F:heme binding"/>
    <property type="evidence" value="ECO:0007669"/>
    <property type="project" value="InterPro"/>
</dbReference>
<dbReference type="AlphaFoldDB" id="A0A7U3Q1V0"/>
<dbReference type="OrthoDB" id="3945418at2759"/>
<keyword evidence="7 10" id="KW-0503">Monooxygenase</keyword>
<dbReference type="PANTHER" id="PTHR24305:SF157">
    <property type="entry name" value="N-ACETYLTRYPTOPHAN 6-HYDROXYLASE IVOC-RELATED"/>
    <property type="match status" value="1"/>
</dbReference>
<dbReference type="PRINTS" id="PR00385">
    <property type="entry name" value="P450"/>
</dbReference>
<dbReference type="InterPro" id="IPR036396">
    <property type="entry name" value="Cyt_P450_sf"/>
</dbReference>
<dbReference type="PANTHER" id="PTHR24305">
    <property type="entry name" value="CYTOCHROME P450"/>
    <property type="match status" value="1"/>
</dbReference>
<keyword evidence="3 9" id="KW-0349">Heme</keyword>
<name>A0A7U3Q1V0_EPIFF</name>
<evidence type="ECO:0000256" key="2">
    <source>
        <dbReference type="ARBA" id="ARBA00010617"/>
    </source>
</evidence>
<evidence type="ECO:0000313" key="13">
    <source>
        <dbReference type="Proteomes" id="UP000594364"/>
    </source>
</evidence>
<evidence type="ECO:0000256" key="9">
    <source>
        <dbReference type="PIRSR" id="PIRSR602401-1"/>
    </source>
</evidence>
<proteinExistence type="inferred from homology"/>
<evidence type="ECO:0000256" key="10">
    <source>
        <dbReference type="RuleBase" id="RU000461"/>
    </source>
</evidence>
<dbReference type="GO" id="GO:0016705">
    <property type="term" value="F:oxidoreductase activity, acting on paired donors, with incorporation or reduction of molecular oxygen"/>
    <property type="evidence" value="ECO:0007669"/>
    <property type="project" value="InterPro"/>
</dbReference>
<reference evidence="12 13" key="1">
    <citation type="journal article" date="2018" name="PLoS Genet.">
        <title>Repeat elements organise 3D genome structure and mediate transcription in the filamentous fungus Epichloe festucae.</title>
        <authorList>
            <person name="Winter D.J."/>
            <person name="Ganley A.R.D."/>
            <person name="Young C.A."/>
            <person name="Liachko I."/>
            <person name="Schardl C.L."/>
            <person name="Dupont P.Y."/>
            <person name="Berry D."/>
            <person name="Ram A."/>
            <person name="Scott B."/>
            <person name="Cox M.P."/>
        </authorList>
    </citation>
    <scope>NUCLEOTIDE SEQUENCE [LARGE SCALE GENOMIC DNA]</scope>
    <source>
        <strain evidence="12 13">Fl1</strain>
    </source>
</reference>
<keyword evidence="8" id="KW-0325">Glycoprotein</keyword>
<keyword evidence="4 9" id="KW-0479">Metal-binding</keyword>
<dbReference type="Proteomes" id="UP000594364">
    <property type="component" value="Chromosome 6"/>
</dbReference>
<feature type="transmembrane region" description="Helical" evidence="11">
    <location>
        <begin position="15"/>
        <end position="37"/>
    </location>
</feature>
<keyword evidence="5 10" id="KW-0560">Oxidoreductase</keyword>
<comment type="cofactor">
    <cofactor evidence="1 9">
        <name>heme</name>
        <dbReference type="ChEBI" id="CHEBI:30413"/>
    </cofactor>
</comment>
<dbReference type="PROSITE" id="PS00086">
    <property type="entry name" value="CYTOCHROME_P450"/>
    <property type="match status" value="1"/>
</dbReference>
<dbReference type="CDD" id="cd11062">
    <property type="entry name" value="CYP58-like"/>
    <property type="match status" value="1"/>
</dbReference>
<keyword evidence="11" id="KW-0472">Membrane</keyword>
<keyword evidence="11" id="KW-1133">Transmembrane helix</keyword>
<evidence type="ECO:0000256" key="8">
    <source>
        <dbReference type="ARBA" id="ARBA00023180"/>
    </source>
</evidence>
<dbReference type="EMBL" id="CP031390">
    <property type="protein sequence ID" value="QPH17829.1"/>
    <property type="molecule type" value="Genomic_DNA"/>
</dbReference>
<evidence type="ECO:0000256" key="1">
    <source>
        <dbReference type="ARBA" id="ARBA00001971"/>
    </source>
</evidence>
<evidence type="ECO:0000256" key="7">
    <source>
        <dbReference type="ARBA" id="ARBA00023033"/>
    </source>
</evidence>
<evidence type="ECO:0008006" key="14">
    <source>
        <dbReference type="Google" id="ProtNLM"/>
    </source>
</evidence>
<evidence type="ECO:0000256" key="4">
    <source>
        <dbReference type="ARBA" id="ARBA00022723"/>
    </source>
</evidence>
<evidence type="ECO:0000256" key="11">
    <source>
        <dbReference type="SAM" id="Phobius"/>
    </source>
</evidence>
<dbReference type="GO" id="GO:0005506">
    <property type="term" value="F:iron ion binding"/>
    <property type="evidence" value="ECO:0007669"/>
    <property type="project" value="InterPro"/>
</dbReference>
<dbReference type="InterPro" id="IPR001128">
    <property type="entry name" value="Cyt_P450"/>
</dbReference>
<keyword evidence="13" id="KW-1185">Reference proteome</keyword>
<gene>
    <name evidence="12" type="ORF">C2857_002732</name>
</gene>
<accession>A0A7U3Q1V0</accession>
<evidence type="ECO:0000256" key="5">
    <source>
        <dbReference type="ARBA" id="ARBA00023002"/>
    </source>
</evidence>
<keyword evidence="6 9" id="KW-0408">Iron</keyword>
<dbReference type="InterPro" id="IPR050121">
    <property type="entry name" value="Cytochrome_P450_monoxygenase"/>
</dbReference>
<dbReference type="Pfam" id="PF00067">
    <property type="entry name" value="p450"/>
    <property type="match status" value="1"/>
</dbReference>
<evidence type="ECO:0000256" key="6">
    <source>
        <dbReference type="ARBA" id="ARBA00023004"/>
    </source>
</evidence>
<dbReference type="InterPro" id="IPR017972">
    <property type="entry name" value="Cyt_P450_CS"/>
</dbReference>
<keyword evidence="11" id="KW-0812">Transmembrane</keyword>
<evidence type="ECO:0000256" key="3">
    <source>
        <dbReference type="ARBA" id="ARBA00022617"/>
    </source>
</evidence>
<dbReference type="SUPFAM" id="SSF48264">
    <property type="entry name" value="Cytochrome P450"/>
    <property type="match status" value="1"/>
</dbReference>
<dbReference type="InterPro" id="IPR002401">
    <property type="entry name" value="Cyt_P450_E_grp-I"/>
</dbReference>
<dbReference type="Gene3D" id="1.10.630.10">
    <property type="entry name" value="Cytochrome P450"/>
    <property type="match status" value="1"/>
</dbReference>
<feature type="binding site" description="axial binding residue" evidence="9">
    <location>
        <position position="484"/>
    </location>
    <ligand>
        <name>heme</name>
        <dbReference type="ChEBI" id="CHEBI:30413"/>
    </ligand>
    <ligandPart>
        <name>Fe</name>
        <dbReference type="ChEBI" id="CHEBI:18248"/>
    </ligandPart>
</feature>
<sequence>MAVRNLLSTLSWEQMLTIAGVLWLFYAVVVAIQRLYLSPIAHIPGPRLAALTQYYEFYYDIILGGQYTFKILEMHNKYGSVVRISPWEVHVGEHDFHDELYGGPTRPRDKWHFWAKQFGAPNSALATLDHEHHKLRRSALNPFFSTQSVRNLQSVIEERVDRLLEALYKFAATQDRRPLDIMYPFSAFTNGEFPRGRAHARPADPGTEPTLADVINEYAFARSNHLIEKPDFGAEVTNNLLIGTHLGPLIKHASWALTLVNALPESFSGRWVPGWSGWLKMKNDIVDQISTIKATENTGKWQLDVNHPTIFHEMLSSKVLPDHEKTPARLAQEGQILVQGGTLTTSWTLSLATFHLLHRPSTLKKLRDELFEAIPDPNEVVPLAKLESLPFLRAVVKESLRHGIGTSGRLSRIARDESHVVHDRENMKDWHIPPNSVVSMSPYKTIMDELIFPDPTGFHPERWLKDGERLEKYLTVFGGGTRSCLGMALANAELHLAIAKLFRRWGSGGAFAGDLDSDRRPGDAGVLRIFNTTTRDCQMASDYFIPLPFKGSKGVRLVLDLV</sequence>
<comment type="similarity">
    <text evidence="2 10">Belongs to the cytochrome P450 family.</text>
</comment>
<dbReference type="GO" id="GO:0004497">
    <property type="term" value="F:monooxygenase activity"/>
    <property type="evidence" value="ECO:0007669"/>
    <property type="project" value="UniProtKB-KW"/>
</dbReference>
<dbReference type="PRINTS" id="PR00463">
    <property type="entry name" value="EP450I"/>
</dbReference>
<protein>
    <recommendedName>
        <fullName evidence="14">Trichodiene oxygenase</fullName>
    </recommendedName>
</protein>
<organism evidence="12 13">
    <name type="scientific">Epichloe festucae (strain Fl1)</name>
    <dbReference type="NCBI Taxonomy" id="877507"/>
    <lineage>
        <taxon>Eukaryota</taxon>
        <taxon>Fungi</taxon>
        <taxon>Dikarya</taxon>
        <taxon>Ascomycota</taxon>
        <taxon>Pezizomycotina</taxon>
        <taxon>Sordariomycetes</taxon>
        <taxon>Hypocreomycetidae</taxon>
        <taxon>Hypocreales</taxon>
        <taxon>Clavicipitaceae</taxon>
        <taxon>Epichloe</taxon>
    </lineage>
</organism>